<dbReference type="GO" id="GO:0005524">
    <property type="term" value="F:ATP binding"/>
    <property type="evidence" value="ECO:0007669"/>
    <property type="project" value="UniProtKB-KW"/>
</dbReference>
<dbReference type="InterPro" id="IPR001650">
    <property type="entry name" value="Helicase_C-like"/>
</dbReference>
<evidence type="ECO:0000256" key="2">
    <source>
        <dbReference type="ARBA" id="ARBA00022741"/>
    </source>
</evidence>
<keyword evidence="2" id="KW-0547">Nucleotide-binding</keyword>
<dbReference type="PROSITE" id="PS00690">
    <property type="entry name" value="DEAH_ATP_HELICASE"/>
    <property type="match status" value="1"/>
</dbReference>
<proteinExistence type="predicted"/>
<gene>
    <name evidence="10" type="ORF">BRAA01T00990Z</name>
    <name evidence="9" type="ORF">BRAPAZ1V2_A01P10410.2</name>
</gene>
<organism evidence="10">
    <name type="scientific">Brassica campestris</name>
    <name type="common">Field mustard</name>
    <dbReference type="NCBI Taxonomy" id="3711"/>
    <lineage>
        <taxon>Eukaryota</taxon>
        <taxon>Viridiplantae</taxon>
        <taxon>Streptophyta</taxon>
        <taxon>Embryophyta</taxon>
        <taxon>Tracheophyta</taxon>
        <taxon>Spermatophyta</taxon>
        <taxon>Magnoliopsida</taxon>
        <taxon>eudicotyledons</taxon>
        <taxon>Gunneridae</taxon>
        <taxon>Pentapetalae</taxon>
        <taxon>rosids</taxon>
        <taxon>malvids</taxon>
        <taxon>Brassicales</taxon>
        <taxon>Brassicaceae</taxon>
        <taxon>Brassiceae</taxon>
        <taxon>Brassica</taxon>
    </lineage>
</organism>
<keyword evidence="3" id="KW-0378">Hydrolase</keyword>
<dbReference type="InterPro" id="IPR011709">
    <property type="entry name" value="DEAD-box_helicase_OB_fold"/>
</dbReference>
<evidence type="ECO:0000256" key="1">
    <source>
        <dbReference type="ARBA" id="ARBA00012552"/>
    </source>
</evidence>
<dbReference type="CDD" id="cd17980">
    <property type="entry name" value="DEXHc_DHX35"/>
    <property type="match status" value="1"/>
</dbReference>
<dbReference type="InterPro" id="IPR002464">
    <property type="entry name" value="DNA/RNA_helicase_DEAH_CS"/>
</dbReference>
<dbReference type="FunFam" id="3.40.50.300:FF:001326">
    <property type="entry name" value="Putative ATP-dependent RNA helicase DHX35"/>
    <property type="match status" value="1"/>
</dbReference>
<evidence type="ECO:0000313" key="9">
    <source>
        <dbReference type="EMBL" id="CAG7886965.1"/>
    </source>
</evidence>
<dbReference type="EMBL" id="LS974617">
    <property type="protein sequence ID" value="CAG7886965.1"/>
    <property type="molecule type" value="Genomic_DNA"/>
</dbReference>
<dbReference type="SMART" id="SM00847">
    <property type="entry name" value="HA2"/>
    <property type="match status" value="1"/>
</dbReference>
<sequence>MAFWKPGTEKPSFVEDEEGGIVLMSNNLSSSSSSSFGYANIEKQRQRLPVYKYRTEILYLVENHATTIIVGETGSGKTTQIPQYLKEAGWAEGGRVIACTQPRRLAVQSVSARVADEIGVKLGDEVGYTIRFEDHTTSGVTSVKFLTDGVLIREMMEDPLLTKYSVIMVDEAHERSISTDILLGLLKKIQRRRPELRLIISSATIEAKAMFNFFNTSKKRQAPEGSAQGPNLEPAILSVEGRGFSVKIHYVEEPVSDYIRSVVSTILLINEREPPGDVLVFLTGQDDIETTIKLLAEEAHSNQKNSSGLLPLPLYSGLSRTEQELIFTPTPRGKRKVILSTNIAETSLTLEARLLCYYYFGVVYVIDSGFSKQKFYNPISDIESLVVAPISKASARQRSGRAGRVRPGKCYRLYTEDYFLKEMPGEGIPEMQRSNLVSTVIQLKALGIDNILGFDWPSPPSPQAMIRALEVLYSLQILDDDAKLTSPTGFQVAELPLDPMISKMILASNELGCSDEIITIAAVLSIQSVWVIARGVQKEQDEAKLRFAAAEGDHVTFLNVYKGFLESKKSSQWCYKNFLNYQSMKKVVEIRDQLKRIARRLGITLKSCEGDIDAVRKAVTAGFFANACRLEPHSNGVFKTIRGSEEVYIHPSSVLFRVNPKWVVYQSIVSTERQYMRNVVTINPSWLTEAAPHFYQNRQNNISL</sequence>
<dbReference type="InterPro" id="IPR048333">
    <property type="entry name" value="HA2_WH"/>
</dbReference>
<evidence type="ECO:0000313" key="10">
    <source>
        <dbReference type="EMBL" id="VDC74488.1"/>
    </source>
</evidence>
<dbReference type="CDD" id="cd18791">
    <property type="entry name" value="SF2_C_RHA"/>
    <property type="match status" value="1"/>
</dbReference>
<dbReference type="GO" id="GO:0003724">
    <property type="term" value="F:RNA helicase activity"/>
    <property type="evidence" value="ECO:0007669"/>
    <property type="project" value="UniProtKB-EC"/>
</dbReference>
<dbReference type="PROSITE" id="PS51194">
    <property type="entry name" value="HELICASE_CTER"/>
    <property type="match status" value="1"/>
</dbReference>
<dbReference type="InterPro" id="IPR049945">
    <property type="entry name" value="AAA_22"/>
</dbReference>
<dbReference type="Pfam" id="PF00271">
    <property type="entry name" value="Helicase_C"/>
    <property type="match status" value="1"/>
</dbReference>
<dbReference type="PANTHER" id="PTHR18934:SF136">
    <property type="entry name" value="ATP-DEPENDENT RNA HELICASE DHX35-RELATED"/>
    <property type="match status" value="1"/>
</dbReference>
<dbReference type="InterPro" id="IPR007502">
    <property type="entry name" value="Helicase-assoc_dom"/>
</dbReference>
<dbReference type="GO" id="GO:0016887">
    <property type="term" value="F:ATP hydrolysis activity"/>
    <property type="evidence" value="ECO:0007669"/>
    <property type="project" value="InterPro"/>
</dbReference>
<evidence type="ECO:0000256" key="5">
    <source>
        <dbReference type="ARBA" id="ARBA00022840"/>
    </source>
</evidence>
<evidence type="ECO:0000256" key="4">
    <source>
        <dbReference type="ARBA" id="ARBA00022806"/>
    </source>
</evidence>
<dbReference type="AlphaFoldDB" id="A0A3P5ZR68"/>
<dbReference type="EC" id="3.6.4.13" evidence="1"/>
<name>A0A3P5ZR68_BRACM</name>
<comment type="catalytic activity">
    <reaction evidence="6">
        <text>ATP + H2O = ADP + phosphate + H(+)</text>
        <dbReference type="Rhea" id="RHEA:13065"/>
        <dbReference type="ChEBI" id="CHEBI:15377"/>
        <dbReference type="ChEBI" id="CHEBI:15378"/>
        <dbReference type="ChEBI" id="CHEBI:30616"/>
        <dbReference type="ChEBI" id="CHEBI:43474"/>
        <dbReference type="ChEBI" id="CHEBI:456216"/>
        <dbReference type="EC" id="3.6.4.13"/>
    </reaction>
</comment>
<evidence type="ECO:0000259" key="7">
    <source>
        <dbReference type="PROSITE" id="PS51192"/>
    </source>
</evidence>
<evidence type="ECO:0000256" key="3">
    <source>
        <dbReference type="ARBA" id="ARBA00022801"/>
    </source>
</evidence>
<reference evidence="10" key="1">
    <citation type="submission" date="2018-11" db="EMBL/GenBank/DDBJ databases">
        <authorList>
            <consortium name="Genoscope - CEA"/>
            <person name="William W."/>
        </authorList>
    </citation>
    <scope>NUCLEOTIDE SEQUENCE</scope>
</reference>
<dbReference type="Pfam" id="PF21010">
    <property type="entry name" value="HA2_C"/>
    <property type="match status" value="1"/>
</dbReference>
<keyword evidence="5" id="KW-0067">ATP-binding</keyword>
<dbReference type="InterPro" id="IPR027417">
    <property type="entry name" value="P-loop_NTPase"/>
</dbReference>
<dbReference type="Pfam" id="PF13401">
    <property type="entry name" value="AAA_22"/>
    <property type="match status" value="1"/>
</dbReference>
<dbReference type="Pfam" id="PF07717">
    <property type="entry name" value="OB_NTP_bind"/>
    <property type="match status" value="1"/>
</dbReference>
<keyword evidence="4" id="KW-0347">Helicase</keyword>
<dbReference type="PANTHER" id="PTHR18934">
    <property type="entry name" value="ATP-DEPENDENT RNA HELICASE"/>
    <property type="match status" value="1"/>
</dbReference>
<dbReference type="SMART" id="SM00487">
    <property type="entry name" value="DEXDc"/>
    <property type="match status" value="1"/>
</dbReference>
<dbReference type="SUPFAM" id="SSF52540">
    <property type="entry name" value="P-loop containing nucleoside triphosphate hydrolases"/>
    <property type="match status" value="1"/>
</dbReference>
<dbReference type="Pfam" id="PF04408">
    <property type="entry name" value="WHD_HA2"/>
    <property type="match status" value="1"/>
</dbReference>
<dbReference type="Gramene" id="A01p10410.2_BraZ1">
    <property type="protein sequence ID" value="A01p10410.2_BraZ1.CDS"/>
    <property type="gene ID" value="A01g10410.2_BraZ1"/>
</dbReference>
<feature type="domain" description="Helicase ATP-binding" evidence="7">
    <location>
        <begin position="58"/>
        <end position="223"/>
    </location>
</feature>
<dbReference type="Proteomes" id="UP000694005">
    <property type="component" value="Chromosome A01"/>
</dbReference>
<protein>
    <recommendedName>
        <fullName evidence="1">RNA helicase</fullName>
        <ecNumber evidence="1">3.6.4.13</ecNumber>
    </recommendedName>
</protein>
<evidence type="ECO:0000259" key="8">
    <source>
        <dbReference type="PROSITE" id="PS51194"/>
    </source>
</evidence>
<dbReference type="PROSITE" id="PS51192">
    <property type="entry name" value="HELICASE_ATP_BIND_1"/>
    <property type="match status" value="1"/>
</dbReference>
<dbReference type="Gene3D" id="3.40.50.300">
    <property type="entry name" value="P-loop containing nucleotide triphosphate hydrolases"/>
    <property type="match status" value="2"/>
</dbReference>
<dbReference type="Gene3D" id="1.20.120.1080">
    <property type="match status" value="1"/>
</dbReference>
<evidence type="ECO:0000256" key="6">
    <source>
        <dbReference type="ARBA" id="ARBA00047984"/>
    </source>
</evidence>
<dbReference type="EMBL" id="LR031571">
    <property type="protein sequence ID" value="VDC74488.1"/>
    <property type="molecule type" value="Genomic_DNA"/>
</dbReference>
<dbReference type="InterPro" id="IPR014001">
    <property type="entry name" value="Helicase_ATP-bd"/>
</dbReference>
<dbReference type="FunFam" id="3.40.50.300:FF:000767">
    <property type="entry name" value="Putative ATP-dependent RNA helicase DHX35"/>
    <property type="match status" value="1"/>
</dbReference>
<dbReference type="SMART" id="SM00490">
    <property type="entry name" value="HELICc"/>
    <property type="match status" value="1"/>
</dbReference>
<accession>A0A3P5ZR68</accession>
<feature type="domain" description="Helicase C-terminal" evidence="8">
    <location>
        <begin position="261"/>
        <end position="447"/>
    </location>
</feature>